<feature type="domain" description="Response regulatory" evidence="4">
    <location>
        <begin position="27"/>
        <end position="143"/>
    </location>
</feature>
<evidence type="ECO:0000313" key="6">
    <source>
        <dbReference type="Proteomes" id="UP001596072"/>
    </source>
</evidence>
<dbReference type="Gene3D" id="3.40.50.2300">
    <property type="match status" value="1"/>
</dbReference>
<dbReference type="PANTHER" id="PTHR44591:SF14">
    <property type="entry name" value="PROTEIN PILG"/>
    <property type="match status" value="1"/>
</dbReference>
<evidence type="ECO:0000256" key="1">
    <source>
        <dbReference type="ARBA" id="ARBA00022553"/>
    </source>
</evidence>
<protein>
    <submittedName>
        <fullName evidence="5">Response regulator</fullName>
    </submittedName>
</protein>
<evidence type="ECO:0000313" key="5">
    <source>
        <dbReference type="EMBL" id="MFC5730638.1"/>
    </source>
</evidence>
<dbReference type="PANTHER" id="PTHR44591">
    <property type="entry name" value="STRESS RESPONSE REGULATOR PROTEIN 1"/>
    <property type="match status" value="1"/>
</dbReference>
<dbReference type="EMBL" id="JBHSNS010000009">
    <property type="protein sequence ID" value="MFC5730638.1"/>
    <property type="molecule type" value="Genomic_DNA"/>
</dbReference>
<name>A0ABW0ZNG5_9ACTN</name>
<dbReference type="PROSITE" id="PS50110">
    <property type="entry name" value="RESPONSE_REGULATORY"/>
    <property type="match status" value="1"/>
</dbReference>
<dbReference type="SUPFAM" id="SSF52172">
    <property type="entry name" value="CheY-like"/>
    <property type="match status" value="1"/>
</dbReference>
<dbReference type="InterPro" id="IPR011006">
    <property type="entry name" value="CheY-like_superfamily"/>
</dbReference>
<dbReference type="Proteomes" id="UP001596072">
    <property type="component" value="Unassembled WGS sequence"/>
</dbReference>
<dbReference type="Pfam" id="PF00072">
    <property type="entry name" value="Response_reg"/>
    <property type="match status" value="1"/>
</dbReference>
<reference evidence="6" key="1">
    <citation type="journal article" date="2019" name="Int. J. Syst. Evol. Microbiol.">
        <title>The Global Catalogue of Microorganisms (GCM) 10K type strain sequencing project: providing services to taxonomists for standard genome sequencing and annotation.</title>
        <authorList>
            <consortium name="The Broad Institute Genomics Platform"/>
            <consortium name="The Broad Institute Genome Sequencing Center for Infectious Disease"/>
            <person name="Wu L."/>
            <person name="Ma J."/>
        </authorList>
    </citation>
    <scope>NUCLEOTIDE SEQUENCE [LARGE SCALE GENOMIC DNA]</scope>
    <source>
        <strain evidence="6">YIM 94188</strain>
    </source>
</reference>
<evidence type="ECO:0000256" key="3">
    <source>
        <dbReference type="PROSITE-ProRule" id="PRU00169"/>
    </source>
</evidence>
<keyword evidence="1 3" id="KW-0597">Phosphoprotein</keyword>
<proteinExistence type="predicted"/>
<evidence type="ECO:0000256" key="2">
    <source>
        <dbReference type="ARBA" id="ARBA00023012"/>
    </source>
</evidence>
<dbReference type="InterPro" id="IPR001789">
    <property type="entry name" value="Sig_transdc_resp-reg_receiver"/>
</dbReference>
<sequence>MGGAKVGERARLIDHERNHERTCAMSVVLVVDDDAAIRQYVSDFLEMEGHDVRFATDGPSALASIRAERPDCVLLDVMMPGMSGHEVLAEIRRVDGGPQLPVVMVTAAAGEAQSWQAWTGGVDFIVPKPIDTDHLLRVLEYLTSASAHA</sequence>
<dbReference type="InterPro" id="IPR050595">
    <property type="entry name" value="Bact_response_regulator"/>
</dbReference>
<comment type="caution">
    <text evidence="5">The sequence shown here is derived from an EMBL/GenBank/DDBJ whole genome shotgun (WGS) entry which is preliminary data.</text>
</comment>
<organism evidence="5 6">
    <name type="scientific">Nocardioides vastitatis</name>
    <dbReference type="NCBI Taxonomy" id="2568655"/>
    <lineage>
        <taxon>Bacteria</taxon>
        <taxon>Bacillati</taxon>
        <taxon>Actinomycetota</taxon>
        <taxon>Actinomycetes</taxon>
        <taxon>Propionibacteriales</taxon>
        <taxon>Nocardioidaceae</taxon>
        <taxon>Nocardioides</taxon>
    </lineage>
</organism>
<feature type="modified residue" description="4-aspartylphosphate" evidence="3">
    <location>
        <position position="76"/>
    </location>
</feature>
<evidence type="ECO:0000259" key="4">
    <source>
        <dbReference type="PROSITE" id="PS50110"/>
    </source>
</evidence>
<gene>
    <name evidence="5" type="ORF">ACFPQB_17080</name>
</gene>
<keyword evidence="2" id="KW-0902">Two-component regulatory system</keyword>
<dbReference type="CDD" id="cd17574">
    <property type="entry name" value="REC_OmpR"/>
    <property type="match status" value="1"/>
</dbReference>
<keyword evidence="6" id="KW-1185">Reference proteome</keyword>
<accession>A0ABW0ZNG5</accession>
<dbReference type="RefSeq" id="WP_136431680.1">
    <property type="nucleotide sequence ID" value="NZ_JBHSNS010000009.1"/>
</dbReference>
<dbReference type="SMART" id="SM00448">
    <property type="entry name" value="REC"/>
    <property type="match status" value="1"/>
</dbReference>